<evidence type="ECO:0000313" key="3">
    <source>
        <dbReference type="Proteomes" id="UP000235093"/>
    </source>
</evidence>
<dbReference type="RefSeq" id="WP_066730794.1">
    <property type="nucleotide sequence ID" value="NZ_NIHT01000006.1"/>
</dbReference>
<comment type="caution">
    <text evidence="2">The sequence shown here is derived from an EMBL/GenBank/DDBJ whole genome shotgun (WGS) entry which is preliminary data.</text>
</comment>
<organism evidence="2 3">
    <name type="scientific">Mediterraneibacter gnavus</name>
    <name type="common">Ruminococcus gnavus</name>
    <dbReference type="NCBI Taxonomy" id="33038"/>
    <lineage>
        <taxon>Bacteria</taxon>
        <taxon>Bacillati</taxon>
        <taxon>Bacillota</taxon>
        <taxon>Clostridia</taxon>
        <taxon>Lachnospirales</taxon>
        <taxon>Lachnospiraceae</taxon>
        <taxon>Mediterraneibacter</taxon>
    </lineage>
</organism>
<dbReference type="GO" id="GO:0003824">
    <property type="term" value="F:catalytic activity"/>
    <property type="evidence" value="ECO:0007669"/>
    <property type="project" value="InterPro"/>
</dbReference>
<gene>
    <name evidence="2" type="ORF">CDL23_04995</name>
</gene>
<evidence type="ECO:0000313" key="2">
    <source>
        <dbReference type="EMBL" id="PLT76376.1"/>
    </source>
</evidence>
<sequence>MNPDLHIVSFSGGKDSTAMLLHMMELGMQIDIVLYCDTWMEFPAMYRHVEKVKKIVEDAGIKFVTLKNPQSFKYLMLEHPAERRQSTIEKLGGNPVGYSWAGSRSRWCTSKLKTELLRKYKQELEAEFNVIEYVGLASDEQYRLEKESNKNHQHPLVDWSWDEAKALSYCYQKGFDWKGLYEHFSRVSCWCCPLQSLEELRNLRKFYPELWNELNEMDKQTWRKFRSDYSVEELEKRFQLEDERIAKGLSINGHNADFRKALKEKLKERG</sequence>
<protein>
    <recommendedName>
        <fullName evidence="1">Phosphoadenosine phosphosulphate reductase domain-containing protein</fullName>
    </recommendedName>
</protein>
<name>A0A2N5PMK4_MEDGN</name>
<feature type="domain" description="Phosphoadenosine phosphosulphate reductase" evidence="1">
    <location>
        <begin position="7"/>
        <end position="193"/>
    </location>
</feature>
<dbReference type="Gene3D" id="3.40.50.620">
    <property type="entry name" value="HUPs"/>
    <property type="match status" value="1"/>
</dbReference>
<dbReference type="InterPro" id="IPR050128">
    <property type="entry name" value="Sulfate_adenylyltrnsfr_sub2"/>
</dbReference>
<dbReference type="Proteomes" id="UP000235093">
    <property type="component" value="Unassembled WGS sequence"/>
</dbReference>
<dbReference type="PANTHER" id="PTHR43196:SF2">
    <property type="entry name" value="PHOSPHOADENOSINE PHOSPHOSULFATE REDUCTASE"/>
    <property type="match status" value="1"/>
</dbReference>
<dbReference type="Pfam" id="PF01507">
    <property type="entry name" value="PAPS_reduct"/>
    <property type="match status" value="1"/>
</dbReference>
<accession>A0A2N5PMK4</accession>
<proteinExistence type="predicted"/>
<dbReference type="InterPro" id="IPR002500">
    <property type="entry name" value="PAPS_reduct_dom"/>
</dbReference>
<dbReference type="AlphaFoldDB" id="A0A2N5PMK4"/>
<reference evidence="2 3" key="1">
    <citation type="journal article" date="2017" name="Genome Med.">
        <title>A novel Ruminococcus gnavus clade enriched in inflammatory bowel disease patients.</title>
        <authorList>
            <person name="Hall A.B."/>
            <person name="Yassour M."/>
            <person name="Sauk J."/>
            <person name="Garner A."/>
            <person name="Jiang X."/>
            <person name="Arthur T."/>
            <person name="Lagoudas G.K."/>
            <person name="Vatanen T."/>
            <person name="Fornelos N."/>
            <person name="Wilson R."/>
            <person name="Bertha M."/>
            <person name="Cohen M."/>
            <person name="Garber J."/>
            <person name="Khalili H."/>
            <person name="Gevers D."/>
            <person name="Ananthakrishnan A.N."/>
            <person name="Kugathasan S."/>
            <person name="Lander E.S."/>
            <person name="Blainey P."/>
            <person name="Vlamakis H."/>
            <person name="Xavier R.J."/>
            <person name="Huttenhower C."/>
        </authorList>
    </citation>
    <scope>NUCLEOTIDE SEQUENCE [LARGE SCALE GENOMIC DNA]</scope>
    <source>
        <strain evidence="2 3">RJX1125</strain>
    </source>
</reference>
<evidence type="ECO:0000259" key="1">
    <source>
        <dbReference type="Pfam" id="PF01507"/>
    </source>
</evidence>
<dbReference type="InterPro" id="IPR014729">
    <property type="entry name" value="Rossmann-like_a/b/a_fold"/>
</dbReference>
<dbReference type="SUPFAM" id="SSF52402">
    <property type="entry name" value="Adenine nucleotide alpha hydrolases-like"/>
    <property type="match status" value="1"/>
</dbReference>
<dbReference type="EMBL" id="NIHT01000006">
    <property type="protein sequence ID" value="PLT76376.1"/>
    <property type="molecule type" value="Genomic_DNA"/>
</dbReference>
<dbReference type="PANTHER" id="PTHR43196">
    <property type="entry name" value="SULFATE ADENYLYLTRANSFERASE SUBUNIT 2"/>
    <property type="match status" value="1"/>
</dbReference>